<dbReference type="SUPFAM" id="SSF103473">
    <property type="entry name" value="MFS general substrate transporter"/>
    <property type="match status" value="1"/>
</dbReference>
<reference evidence="2" key="1">
    <citation type="submission" date="2022-07" db="EMBL/GenBank/DDBJ databases">
        <title>Phylogenomic reconstructions and comparative analyses of Kickxellomycotina fungi.</title>
        <authorList>
            <person name="Reynolds N.K."/>
            <person name="Stajich J.E."/>
            <person name="Barry K."/>
            <person name="Grigoriev I.V."/>
            <person name="Crous P."/>
            <person name="Smith M.E."/>
        </authorList>
    </citation>
    <scope>NUCLEOTIDE SEQUENCE</scope>
    <source>
        <strain evidence="2">NRRL 1565</strain>
    </source>
</reference>
<organism evidence="2 3">
    <name type="scientific">Coemansia guatemalensis</name>
    <dbReference type="NCBI Taxonomy" id="2761395"/>
    <lineage>
        <taxon>Eukaryota</taxon>
        <taxon>Fungi</taxon>
        <taxon>Fungi incertae sedis</taxon>
        <taxon>Zoopagomycota</taxon>
        <taxon>Kickxellomycotina</taxon>
        <taxon>Kickxellomycetes</taxon>
        <taxon>Kickxellales</taxon>
        <taxon>Kickxellaceae</taxon>
        <taxon>Coemansia</taxon>
    </lineage>
</organism>
<dbReference type="OrthoDB" id="6499973at2759"/>
<gene>
    <name evidence="2" type="ORF">H4R20_007350</name>
</gene>
<dbReference type="Proteomes" id="UP001140094">
    <property type="component" value="Unassembled WGS sequence"/>
</dbReference>
<dbReference type="PANTHER" id="PTHR11360:SF284">
    <property type="entry name" value="EG:103B4.3 PROTEIN-RELATED"/>
    <property type="match status" value="1"/>
</dbReference>
<evidence type="ECO:0000256" key="1">
    <source>
        <dbReference type="SAM" id="Phobius"/>
    </source>
</evidence>
<accession>A0A9W8LQ96</accession>
<evidence type="ECO:0008006" key="4">
    <source>
        <dbReference type="Google" id="ProtNLM"/>
    </source>
</evidence>
<protein>
    <recommendedName>
        <fullName evidence="4">Major facilitator superfamily (MFS) profile domain-containing protein</fullName>
    </recommendedName>
</protein>
<dbReference type="EMBL" id="JANBUO010004057">
    <property type="protein sequence ID" value="KAJ2788572.1"/>
    <property type="molecule type" value="Genomic_DNA"/>
</dbReference>
<keyword evidence="3" id="KW-1185">Reference proteome</keyword>
<dbReference type="PANTHER" id="PTHR11360">
    <property type="entry name" value="MONOCARBOXYLATE TRANSPORTER"/>
    <property type="match status" value="1"/>
</dbReference>
<evidence type="ECO:0000313" key="3">
    <source>
        <dbReference type="Proteomes" id="UP001140094"/>
    </source>
</evidence>
<keyword evidence="1" id="KW-1133">Transmembrane helix</keyword>
<sequence>MIERIGYRWSLRMLGILIIAISGSASMAYKRRISPVEGSNSALLLMLVRDARFLCVAAALLFINMGYFAPLLYVPTLAAAQSGNKGTASNIVLAFNAGTTAGRLLSGVISDAIGPSNANLVSNLLCGVLV</sequence>
<comment type="caution">
    <text evidence="2">The sequence shown here is derived from an EMBL/GenBank/DDBJ whole genome shotgun (WGS) entry which is preliminary data.</text>
</comment>
<feature type="transmembrane region" description="Helical" evidence="1">
    <location>
        <begin position="51"/>
        <end position="74"/>
    </location>
</feature>
<dbReference type="InterPro" id="IPR036259">
    <property type="entry name" value="MFS_trans_sf"/>
</dbReference>
<feature type="non-terminal residue" evidence="2">
    <location>
        <position position="130"/>
    </location>
</feature>
<evidence type="ECO:0000313" key="2">
    <source>
        <dbReference type="EMBL" id="KAJ2788572.1"/>
    </source>
</evidence>
<name>A0A9W8LQ96_9FUNG</name>
<dbReference type="InterPro" id="IPR050327">
    <property type="entry name" value="Proton-linked_MCT"/>
</dbReference>
<keyword evidence="1" id="KW-0472">Membrane</keyword>
<keyword evidence="1" id="KW-0812">Transmembrane</keyword>
<dbReference type="Gene3D" id="1.20.1250.20">
    <property type="entry name" value="MFS general substrate transporter like domains"/>
    <property type="match status" value="1"/>
</dbReference>
<proteinExistence type="predicted"/>
<dbReference type="AlphaFoldDB" id="A0A9W8LQ96"/>